<sequence length="86" mass="10069">MTSWECHEILKLAIGMELSLRHVKRKHTTKGNQVVSSLPLSSYVLRKLFLFRIESAFSTIRRRVRVLFCGIPGKKFKPNILEIERE</sequence>
<name>A0ABR1B052_POLSC</name>
<protein>
    <recommendedName>
        <fullName evidence="3">Transposase</fullName>
    </recommendedName>
</protein>
<dbReference type="EMBL" id="JAWJWF010000005">
    <property type="protein sequence ID" value="KAK6631952.1"/>
    <property type="molecule type" value="Genomic_DNA"/>
</dbReference>
<dbReference type="Proteomes" id="UP001359485">
    <property type="component" value="Unassembled WGS sequence"/>
</dbReference>
<proteinExistence type="predicted"/>
<gene>
    <name evidence="1" type="ORF">RUM44_006982</name>
</gene>
<organism evidence="1 2">
    <name type="scientific">Polyplax serrata</name>
    <name type="common">Common mouse louse</name>
    <dbReference type="NCBI Taxonomy" id="468196"/>
    <lineage>
        <taxon>Eukaryota</taxon>
        <taxon>Metazoa</taxon>
        <taxon>Ecdysozoa</taxon>
        <taxon>Arthropoda</taxon>
        <taxon>Hexapoda</taxon>
        <taxon>Insecta</taxon>
        <taxon>Pterygota</taxon>
        <taxon>Neoptera</taxon>
        <taxon>Paraneoptera</taxon>
        <taxon>Psocodea</taxon>
        <taxon>Troctomorpha</taxon>
        <taxon>Phthiraptera</taxon>
        <taxon>Anoplura</taxon>
        <taxon>Polyplacidae</taxon>
        <taxon>Polyplax</taxon>
    </lineage>
</organism>
<comment type="caution">
    <text evidence="1">The sequence shown here is derived from an EMBL/GenBank/DDBJ whole genome shotgun (WGS) entry which is preliminary data.</text>
</comment>
<evidence type="ECO:0008006" key="3">
    <source>
        <dbReference type="Google" id="ProtNLM"/>
    </source>
</evidence>
<evidence type="ECO:0000313" key="2">
    <source>
        <dbReference type="Proteomes" id="UP001359485"/>
    </source>
</evidence>
<keyword evidence="2" id="KW-1185">Reference proteome</keyword>
<accession>A0ABR1B052</accession>
<reference evidence="1 2" key="1">
    <citation type="submission" date="2023-09" db="EMBL/GenBank/DDBJ databases">
        <title>Genomes of two closely related lineages of the louse Polyplax serrata with different host specificities.</title>
        <authorList>
            <person name="Martinu J."/>
            <person name="Tarabai H."/>
            <person name="Stefka J."/>
            <person name="Hypsa V."/>
        </authorList>
    </citation>
    <scope>NUCLEOTIDE SEQUENCE [LARGE SCALE GENOMIC DNA]</scope>
    <source>
        <strain evidence="1">98ZLc_SE</strain>
    </source>
</reference>
<evidence type="ECO:0000313" key="1">
    <source>
        <dbReference type="EMBL" id="KAK6631952.1"/>
    </source>
</evidence>